<dbReference type="RefSeq" id="WP_096438058.1">
    <property type="nucleotide sequence ID" value="NZ_AP018164.1"/>
</dbReference>
<keyword evidence="3" id="KW-1185">Reference proteome</keyword>
<dbReference type="EMBL" id="AP018164">
    <property type="protein sequence ID" value="BAX91460.1"/>
    <property type="molecule type" value="Genomic_DNA"/>
</dbReference>
<feature type="region of interest" description="Disordered" evidence="1">
    <location>
        <begin position="50"/>
        <end position="87"/>
    </location>
</feature>
<name>A0A1Z4EEW8_9MYCO</name>
<proteinExistence type="predicted"/>
<gene>
    <name evidence="2" type="ORF">MSG_01302</name>
</gene>
<dbReference type="AlphaFoldDB" id="A0A1Z4EEW8"/>
<feature type="compositionally biased region" description="Acidic residues" evidence="1">
    <location>
        <begin position="54"/>
        <end position="74"/>
    </location>
</feature>
<sequence>MGHEGGRWDVSAKSNAVCLERVSDGEEQVFEDSLTPEDARKLAGLLTKFADKAEESDDSGESDESDDKDSDSTEDSDKSDDSDKPVG</sequence>
<dbReference type="KEGG" id="mshg:MSG_01302"/>
<protein>
    <submittedName>
        <fullName evidence="2">Uncharacterized protein</fullName>
    </submittedName>
</protein>
<evidence type="ECO:0000256" key="1">
    <source>
        <dbReference type="SAM" id="MobiDB-lite"/>
    </source>
</evidence>
<evidence type="ECO:0000313" key="3">
    <source>
        <dbReference type="Proteomes" id="UP000217736"/>
    </source>
</evidence>
<evidence type="ECO:0000313" key="2">
    <source>
        <dbReference type="EMBL" id="BAX91460.1"/>
    </source>
</evidence>
<organism evidence="2 3">
    <name type="scientific">Mycobacterium shigaense</name>
    <dbReference type="NCBI Taxonomy" id="722731"/>
    <lineage>
        <taxon>Bacteria</taxon>
        <taxon>Bacillati</taxon>
        <taxon>Actinomycetota</taxon>
        <taxon>Actinomycetes</taxon>
        <taxon>Mycobacteriales</taxon>
        <taxon>Mycobacteriaceae</taxon>
        <taxon>Mycobacterium</taxon>
        <taxon>Mycobacterium simiae complex</taxon>
    </lineage>
</organism>
<accession>A0A1Z4EEW8</accession>
<dbReference type="Proteomes" id="UP000217736">
    <property type="component" value="Chromosome"/>
</dbReference>
<reference evidence="3" key="1">
    <citation type="submission" date="2017-06" db="EMBL/GenBank/DDBJ databases">
        <title>Complete Genome Sequence of Mycobacterium shigaense.</title>
        <authorList>
            <person name="Fukano H."/>
            <person name="Yoshida M."/>
            <person name="Kazumi Y."/>
            <person name="Ogura Y."/>
            <person name="Mitarai S."/>
            <person name="Hayashi T."/>
            <person name="Hoshino Y."/>
        </authorList>
    </citation>
    <scope>NUCLEOTIDE SEQUENCE [LARGE SCALE GENOMIC DNA]</scope>
    <source>
        <strain evidence="3">UN-152</strain>
    </source>
</reference>
<feature type="compositionally biased region" description="Basic and acidic residues" evidence="1">
    <location>
        <begin position="75"/>
        <end position="87"/>
    </location>
</feature>
<dbReference type="OrthoDB" id="4640435at2"/>